<keyword evidence="1" id="KW-0732">Signal</keyword>
<evidence type="ECO:0000256" key="1">
    <source>
        <dbReference type="SAM" id="SignalP"/>
    </source>
</evidence>
<organism evidence="2 3">
    <name type="scientific">Allobranchiibius huperziae</name>
    <dbReference type="NCBI Taxonomy" id="1874116"/>
    <lineage>
        <taxon>Bacteria</taxon>
        <taxon>Bacillati</taxon>
        <taxon>Actinomycetota</taxon>
        <taxon>Actinomycetes</taxon>
        <taxon>Micrococcales</taxon>
        <taxon>Dermacoccaceae</taxon>
        <taxon>Allobranchiibius</taxon>
    </lineage>
</organism>
<feature type="signal peptide" evidence="1">
    <location>
        <begin position="1"/>
        <end position="28"/>
    </location>
</feature>
<comment type="caution">
    <text evidence="2">The sequence shown here is derived from an EMBL/GenBank/DDBJ whole genome shotgun (WGS) entry which is preliminary data.</text>
</comment>
<dbReference type="RefSeq" id="WP_179481143.1">
    <property type="nucleotide sequence ID" value="NZ_JACCFW010000001.1"/>
</dbReference>
<feature type="chain" id="PRO_5032588469" description="Secreted protein" evidence="1">
    <location>
        <begin position="29"/>
        <end position="248"/>
    </location>
</feature>
<evidence type="ECO:0008006" key="4">
    <source>
        <dbReference type="Google" id="ProtNLM"/>
    </source>
</evidence>
<proteinExistence type="predicted"/>
<dbReference type="EMBL" id="JACCFW010000001">
    <property type="protein sequence ID" value="NYJ74897.1"/>
    <property type="molecule type" value="Genomic_DNA"/>
</dbReference>
<name>A0A853DE14_9MICO</name>
<keyword evidence="3" id="KW-1185">Reference proteome</keyword>
<gene>
    <name evidence="2" type="ORF">HNR15_001860</name>
</gene>
<dbReference type="Proteomes" id="UP000571817">
    <property type="component" value="Unassembled WGS sequence"/>
</dbReference>
<protein>
    <recommendedName>
        <fullName evidence="4">Secreted protein</fullName>
    </recommendedName>
</protein>
<evidence type="ECO:0000313" key="3">
    <source>
        <dbReference type="Proteomes" id="UP000571817"/>
    </source>
</evidence>
<evidence type="ECO:0000313" key="2">
    <source>
        <dbReference type="EMBL" id="NYJ74897.1"/>
    </source>
</evidence>
<accession>A0A853DE14</accession>
<sequence>MLKKIAVAVGATALAGTGLALSSPSAHAAPLHPAGSIYLHGTTHLAHFWSRTDCEAHAKYEVGLVTKASATQTLLPAVQRANDEGPEYRFACYPLRSGQWSYLTAYMSKTGNPIQSADLYLDTTNRQSQVEAGTSIDTQDVWPFAHVVTHDAATTKTSTCNAQRNYIVNEIKKSLSLRLIGADKVCTVSNGKVGYEADYASTGPSGLPYDHVSPSASEFQPILDVLGYKYPGAPTYNKVSSHHLVAWK</sequence>
<dbReference type="AlphaFoldDB" id="A0A853DE14"/>
<reference evidence="2 3" key="1">
    <citation type="submission" date="2020-07" db="EMBL/GenBank/DDBJ databases">
        <title>Sequencing the genomes of 1000 actinobacteria strains.</title>
        <authorList>
            <person name="Klenk H.-P."/>
        </authorList>
    </citation>
    <scope>NUCLEOTIDE SEQUENCE [LARGE SCALE GENOMIC DNA]</scope>
    <source>
        <strain evidence="2 3">DSM 29531</strain>
    </source>
</reference>